<reference evidence="2" key="1">
    <citation type="journal article" date="2022" name="bioRxiv">
        <title>Sequencing and chromosome-scale assembly of the giantPleurodeles waltlgenome.</title>
        <authorList>
            <person name="Brown T."/>
            <person name="Elewa A."/>
            <person name="Iarovenko S."/>
            <person name="Subramanian E."/>
            <person name="Araus A.J."/>
            <person name="Petzold A."/>
            <person name="Susuki M."/>
            <person name="Suzuki K.-i.T."/>
            <person name="Hayashi T."/>
            <person name="Toyoda A."/>
            <person name="Oliveira C."/>
            <person name="Osipova E."/>
            <person name="Leigh N.D."/>
            <person name="Simon A."/>
            <person name="Yun M.H."/>
        </authorList>
    </citation>
    <scope>NUCLEOTIDE SEQUENCE</scope>
    <source>
        <strain evidence="2">20211129_DDA</strain>
        <tissue evidence="2">Liver</tissue>
    </source>
</reference>
<evidence type="ECO:0000313" key="2">
    <source>
        <dbReference type="EMBL" id="KAJ1165236.1"/>
    </source>
</evidence>
<name>A0AAV7SMG8_PLEWA</name>
<comment type="caution">
    <text evidence="2">The sequence shown here is derived from an EMBL/GenBank/DDBJ whole genome shotgun (WGS) entry which is preliminary data.</text>
</comment>
<keyword evidence="3" id="KW-1185">Reference proteome</keyword>
<dbReference type="Proteomes" id="UP001066276">
    <property type="component" value="Chromosome 4_2"/>
</dbReference>
<gene>
    <name evidence="2" type="ORF">NDU88_005664</name>
</gene>
<proteinExistence type="predicted"/>
<feature type="compositionally biased region" description="Basic and acidic residues" evidence="1">
    <location>
        <begin position="78"/>
        <end position="87"/>
    </location>
</feature>
<feature type="region of interest" description="Disordered" evidence="1">
    <location>
        <begin position="63"/>
        <end position="95"/>
    </location>
</feature>
<protein>
    <submittedName>
        <fullName evidence="2">Uncharacterized protein</fullName>
    </submittedName>
</protein>
<evidence type="ECO:0000313" key="3">
    <source>
        <dbReference type="Proteomes" id="UP001066276"/>
    </source>
</evidence>
<organism evidence="2 3">
    <name type="scientific">Pleurodeles waltl</name>
    <name type="common">Iberian ribbed newt</name>
    <dbReference type="NCBI Taxonomy" id="8319"/>
    <lineage>
        <taxon>Eukaryota</taxon>
        <taxon>Metazoa</taxon>
        <taxon>Chordata</taxon>
        <taxon>Craniata</taxon>
        <taxon>Vertebrata</taxon>
        <taxon>Euteleostomi</taxon>
        <taxon>Amphibia</taxon>
        <taxon>Batrachia</taxon>
        <taxon>Caudata</taxon>
        <taxon>Salamandroidea</taxon>
        <taxon>Salamandridae</taxon>
        <taxon>Pleurodelinae</taxon>
        <taxon>Pleurodeles</taxon>
    </lineage>
</organism>
<sequence>MDTLKASEARFSVREHLCFSRALLHMALKEPAHVRCIGPGRGTAREGGRMRWGCSENLLGWKSVSPDQEVGPSASSVTREERQKPADSDLAPVPKDLLTSLFESRKSDMQDLRRDLA</sequence>
<accession>A0AAV7SMG8</accession>
<dbReference type="AlphaFoldDB" id="A0AAV7SMG8"/>
<dbReference type="EMBL" id="JANPWB010000008">
    <property type="protein sequence ID" value="KAJ1165236.1"/>
    <property type="molecule type" value="Genomic_DNA"/>
</dbReference>
<evidence type="ECO:0000256" key="1">
    <source>
        <dbReference type="SAM" id="MobiDB-lite"/>
    </source>
</evidence>